<sequence>MERNDADSSEESIVEDNYLDQEPQAQVLEEDNYLEDQPASQHVNTKRKGCNKRVINEKLRLTEKRYLGFTQPKNKKKNVLKQKNMNISKLIVKFLCLCSPLKAFCSASPLPVNEEEFRYFNVGVLMASQMNYPFDLERCGPAIDMALEEVNEIFLAQHKIRLMKVQSR</sequence>
<evidence type="ECO:0000256" key="1">
    <source>
        <dbReference type="SAM" id="MobiDB-lite"/>
    </source>
</evidence>
<protein>
    <submittedName>
        <fullName evidence="2">Uncharacterized protein</fullName>
    </submittedName>
</protein>
<dbReference type="OrthoDB" id="1890790at2759"/>
<organism evidence="2 3">
    <name type="scientific">Psylliodes chrysocephalus</name>
    <dbReference type="NCBI Taxonomy" id="3402493"/>
    <lineage>
        <taxon>Eukaryota</taxon>
        <taxon>Metazoa</taxon>
        <taxon>Ecdysozoa</taxon>
        <taxon>Arthropoda</taxon>
        <taxon>Hexapoda</taxon>
        <taxon>Insecta</taxon>
        <taxon>Pterygota</taxon>
        <taxon>Neoptera</taxon>
        <taxon>Endopterygota</taxon>
        <taxon>Coleoptera</taxon>
        <taxon>Polyphaga</taxon>
        <taxon>Cucujiformia</taxon>
        <taxon>Chrysomeloidea</taxon>
        <taxon>Chrysomelidae</taxon>
        <taxon>Galerucinae</taxon>
        <taxon>Alticini</taxon>
        <taxon>Psylliodes</taxon>
    </lineage>
</organism>
<keyword evidence="3" id="KW-1185">Reference proteome</keyword>
<name>A0A9P0GF56_9CUCU</name>
<gene>
    <name evidence="2" type="ORF">PSYICH_LOCUS11118</name>
</gene>
<dbReference type="EMBL" id="OV651817">
    <property type="protein sequence ID" value="CAH1111228.1"/>
    <property type="molecule type" value="Genomic_DNA"/>
</dbReference>
<feature type="compositionally biased region" description="Acidic residues" evidence="1">
    <location>
        <begin position="7"/>
        <end position="19"/>
    </location>
</feature>
<evidence type="ECO:0000313" key="3">
    <source>
        <dbReference type="Proteomes" id="UP001153636"/>
    </source>
</evidence>
<proteinExistence type="predicted"/>
<dbReference type="AlphaFoldDB" id="A0A9P0GF56"/>
<accession>A0A9P0GF56</accession>
<feature type="region of interest" description="Disordered" evidence="1">
    <location>
        <begin position="1"/>
        <end position="22"/>
    </location>
</feature>
<evidence type="ECO:0000313" key="2">
    <source>
        <dbReference type="EMBL" id="CAH1111228.1"/>
    </source>
</evidence>
<dbReference type="Proteomes" id="UP001153636">
    <property type="component" value="Chromosome 5"/>
</dbReference>
<dbReference type="Gene3D" id="3.40.50.2300">
    <property type="match status" value="1"/>
</dbReference>
<reference evidence="2" key="1">
    <citation type="submission" date="2022-01" db="EMBL/GenBank/DDBJ databases">
        <authorList>
            <person name="King R."/>
        </authorList>
    </citation>
    <scope>NUCLEOTIDE SEQUENCE</scope>
</reference>